<organism evidence="3 4">
    <name type="scientific">Flavobacterium myungsuense</name>
    <dbReference type="NCBI Taxonomy" id="651823"/>
    <lineage>
        <taxon>Bacteria</taxon>
        <taxon>Pseudomonadati</taxon>
        <taxon>Bacteroidota</taxon>
        <taxon>Flavobacteriia</taxon>
        <taxon>Flavobacteriales</taxon>
        <taxon>Flavobacteriaceae</taxon>
        <taxon>Flavobacterium</taxon>
    </lineage>
</organism>
<dbReference type="PANTHER" id="PTHR30388">
    <property type="entry name" value="ALDEHYDE OXIDOREDUCTASE MOLYBDENUM COFACTOR ASSEMBLY PROTEIN"/>
    <property type="match status" value="1"/>
</dbReference>
<dbReference type="Gene3D" id="3.40.50.720">
    <property type="entry name" value="NAD(P)-binding Rossmann-like Domain"/>
    <property type="match status" value="1"/>
</dbReference>
<evidence type="ECO:0000313" key="4">
    <source>
        <dbReference type="Proteomes" id="UP001597051"/>
    </source>
</evidence>
<dbReference type="InterPro" id="IPR052698">
    <property type="entry name" value="MoCofactor_Util/Proc"/>
</dbReference>
<dbReference type="SUPFAM" id="SSF51735">
    <property type="entry name" value="NAD(P)-binding Rossmann-fold domains"/>
    <property type="match status" value="1"/>
</dbReference>
<dbReference type="Pfam" id="PF02625">
    <property type="entry name" value="XdhC_CoxI"/>
    <property type="match status" value="1"/>
</dbReference>
<dbReference type="InterPro" id="IPR027051">
    <property type="entry name" value="XdhC_Rossmann_dom"/>
</dbReference>
<dbReference type="EMBL" id="JBHTIZ010000012">
    <property type="protein sequence ID" value="MFD0983854.1"/>
    <property type="molecule type" value="Genomic_DNA"/>
</dbReference>
<proteinExistence type="predicted"/>
<gene>
    <name evidence="3" type="ORF">ACFQ0S_05120</name>
</gene>
<dbReference type="InterPro" id="IPR036291">
    <property type="entry name" value="NAD(P)-bd_dom_sf"/>
</dbReference>
<evidence type="ECO:0000259" key="2">
    <source>
        <dbReference type="Pfam" id="PF13478"/>
    </source>
</evidence>
<protein>
    <submittedName>
        <fullName evidence="3">XdhC family protein</fullName>
    </submittedName>
</protein>
<evidence type="ECO:0000259" key="1">
    <source>
        <dbReference type="Pfam" id="PF02625"/>
    </source>
</evidence>
<dbReference type="RefSeq" id="WP_379758446.1">
    <property type="nucleotide sequence ID" value="NZ_JBHSYB010000063.1"/>
</dbReference>
<reference evidence="4" key="1">
    <citation type="journal article" date="2019" name="Int. J. Syst. Evol. Microbiol.">
        <title>The Global Catalogue of Microorganisms (GCM) 10K type strain sequencing project: providing services to taxonomists for standard genome sequencing and annotation.</title>
        <authorList>
            <consortium name="The Broad Institute Genomics Platform"/>
            <consortium name="The Broad Institute Genome Sequencing Center for Infectious Disease"/>
            <person name="Wu L."/>
            <person name="Ma J."/>
        </authorList>
    </citation>
    <scope>NUCLEOTIDE SEQUENCE [LARGE SCALE GENOMIC DNA]</scope>
    <source>
        <strain evidence="4">CECT 7649</strain>
    </source>
</reference>
<comment type="caution">
    <text evidence="3">The sequence shown here is derived from an EMBL/GenBank/DDBJ whole genome shotgun (WGS) entry which is preliminary data.</text>
</comment>
<sequence length="306" mass="34868">MVLDFYAKLKEQLLHEERVILMVVIDNEGSSPGRKGFKMFVTKSQMFGTIGGGIMEHKLVEYAQRLLEKPVFDPFVKKQIHDKSAIKDQSGMICSGQQTIAFYDCGKAFLSVIEKILNQNNNFIFYTNKNIETNEVENAEYFFKESTQLVQKVYIIGGGHVGLALSEVLSKLDFEIHILDHRDNLNTMNANRFAHFREIIDFEQIEKHIPNGDSIYVVIMSFGYRTDDIILRRLINKNFKYIGMLGSKEKIATLFANMMADNFDKDRLAKVCAPIGVAIKSETAYEIAISVAAQIISVKNRNLMIN</sequence>
<keyword evidence="4" id="KW-1185">Reference proteome</keyword>
<evidence type="ECO:0000313" key="3">
    <source>
        <dbReference type="EMBL" id="MFD0983854.1"/>
    </source>
</evidence>
<name>A0ABW3J0V3_9FLAO</name>
<feature type="domain" description="XdhC- CoxI" evidence="1">
    <location>
        <begin position="16"/>
        <end position="68"/>
    </location>
</feature>
<dbReference type="PANTHER" id="PTHR30388:SF6">
    <property type="entry name" value="XANTHINE DEHYDROGENASE SUBUNIT A-RELATED"/>
    <property type="match status" value="1"/>
</dbReference>
<dbReference type="Pfam" id="PF13478">
    <property type="entry name" value="XdhC_C"/>
    <property type="match status" value="1"/>
</dbReference>
<feature type="domain" description="XdhC Rossmann" evidence="2">
    <location>
        <begin position="153"/>
        <end position="295"/>
    </location>
</feature>
<dbReference type="InterPro" id="IPR003777">
    <property type="entry name" value="XdhC_CoxI"/>
</dbReference>
<dbReference type="Proteomes" id="UP001597051">
    <property type="component" value="Unassembled WGS sequence"/>
</dbReference>
<accession>A0ABW3J0V3</accession>